<organism evidence="2 3">
    <name type="scientific">Oceanibaculum indicum</name>
    <dbReference type="NCBI Taxonomy" id="526216"/>
    <lineage>
        <taxon>Bacteria</taxon>
        <taxon>Pseudomonadati</taxon>
        <taxon>Pseudomonadota</taxon>
        <taxon>Alphaproteobacteria</taxon>
        <taxon>Rhodospirillales</taxon>
        <taxon>Oceanibaculaceae</taxon>
        <taxon>Oceanibaculum</taxon>
    </lineage>
</organism>
<feature type="region of interest" description="Disordered" evidence="1">
    <location>
        <begin position="87"/>
        <end position="109"/>
    </location>
</feature>
<dbReference type="EMBL" id="RBIG01000002">
    <property type="protein sequence ID" value="RKQ70147.1"/>
    <property type="molecule type" value="Genomic_DNA"/>
</dbReference>
<name>A0A420WGP0_9PROT</name>
<evidence type="ECO:0000313" key="3">
    <source>
        <dbReference type="Proteomes" id="UP000277424"/>
    </source>
</evidence>
<reference evidence="2 3" key="1">
    <citation type="submission" date="2018-10" db="EMBL/GenBank/DDBJ databases">
        <title>Comparative analysis of microorganisms from saline springs in Andes Mountain Range, Colombia.</title>
        <authorList>
            <person name="Rubin E."/>
        </authorList>
    </citation>
    <scope>NUCLEOTIDE SEQUENCE [LARGE SCALE GENOMIC DNA]</scope>
    <source>
        <strain evidence="2 3">USBA 36</strain>
    </source>
</reference>
<protein>
    <submittedName>
        <fullName evidence="2">Uncharacterized protein</fullName>
    </submittedName>
</protein>
<dbReference type="Proteomes" id="UP000277424">
    <property type="component" value="Unassembled WGS sequence"/>
</dbReference>
<sequence>MMTLTELEGHAHTLANRCTVAELRNEVLLDLIAAHRTIFARQRDVQESRKVLLAQQGRNDEAKAALALADEMAALVRRIDSTVAEMRSPMELAPAGDDLAKPEARHDAL</sequence>
<accession>A0A420WGP0</accession>
<dbReference type="RefSeq" id="WP_183077942.1">
    <property type="nucleotide sequence ID" value="NZ_RBIG01000002.1"/>
</dbReference>
<proteinExistence type="predicted"/>
<gene>
    <name evidence="2" type="ORF">BCL74_2087</name>
</gene>
<dbReference type="AlphaFoldDB" id="A0A420WGP0"/>
<feature type="compositionally biased region" description="Basic and acidic residues" evidence="1">
    <location>
        <begin position="98"/>
        <end position="109"/>
    </location>
</feature>
<evidence type="ECO:0000256" key="1">
    <source>
        <dbReference type="SAM" id="MobiDB-lite"/>
    </source>
</evidence>
<comment type="caution">
    <text evidence="2">The sequence shown here is derived from an EMBL/GenBank/DDBJ whole genome shotgun (WGS) entry which is preliminary data.</text>
</comment>
<evidence type="ECO:0000313" key="2">
    <source>
        <dbReference type="EMBL" id="RKQ70147.1"/>
    </source>
</evidence>